<dbReference type="PROSITE" id="PS00678">
    <property type="entry name" value="WD_REPEATS_1"/>
    <property type="match status" value="2"/>
</dbReference>
<dbReference type="SUPFAM" id="SSF50998">
    <property type="entry name" value="Quinoprotein alcohol dehydrogenase-like"/>
    <property type="match status" value="1"/>
</dbReference>
<dbReference type="GO" id="GO:0005656">
    <property type="term" value="C:nuclear pre-replicative complex"/>
    <property type="evidence" value="ECO:0007669"/>
    <property type="project" value="TreeGrafter"/>
</dbReference>
<keyword evidence="5" id="KW-1185">Reference proteome</keyword>
<evidence type="ECO:0000256" key="3">
    <source>
        <dbReference type="PROSITE-ProRule" id="PRU00221"/>
    </source>
</evidence>
<dbReference type="EMBL" id="JAWXYG010000013">
    <property type="protein sequence ID" value="KAK4255950.1"/>
    <property type="molecule type" value="Genomic_DNA"/>
</dbReference>
<evidence type="ECO:0000313" key="5">
    <source>
        <dbReference type="Proteomes" id="UP001293593"/>
    </source>
</evidence>
<dbReference type="SMART" id="SM00320">
    <property type="entry name" value="WD40"/>
    <property type="match status" value="5"/>
</dbReference>
<dbReference type="GO" id="GO:0006261">
    <property type="term" value="P:DNA-templated DNA replication"/>
    <property type="evidence" value="ECO:0007669"/>
    <property type="project" value="TreeGrafter"/>
</dbReference>
<evidence type="ECO:0000256" key="1">
    <source>
        <dbReference type="ARBA" id="ARBA00022574"/>
    </source>
</evidence>
<dbReference type="InterPro" id="IPR011047">
    <property type="entry name" value="Quinoprotein_ADH-like_sf"/>
</dbReference>
<dbReference type="AlphaFoldDB" id="A0AAE1JQS6"/>
<dbReference type="PROSITE" id="PS50082">
    <property type="entry name" value="WD_REPEATS_2"/>
    <property type="match status" value="3"/>
</dbReference>
<dbReference type="InterPro" id="IPR045227">
    <property type="entry name" value="WDR18/Ipi3/RID3"/>
</dbReference>
<dbReference type="PANTHER" id="PTHR18763:SF3">
    <property type="entry name" value="OS09G0477800 PROTEIN"/>
    <property type="match status" value="1"/>
</dbReference>
<dbReference type="Gene3D" id="2.130.10.10">
    <property type="entry name" value="YVTN repeat-like/Quinoprotein amine dehydrogenase"/>
    <property type="match status" value="2"/>
</dbReference>
<protein>
    <submittedName>
        <fullName evidence="4">Uncharacterized protein</fullName>
    </submittedName>
</protein>
<dbReference type="Proteomes" id="UP001293593">
    <property type="component" value="Unassembled WGS sequence"/>
</dbReference>
<dbReference type="InterPro" id="IPR015943">
    <property type="entry name" value="WD40/YVTN_repeat-like_dom_sf"/>
</dbReference>
<feature type="repeat" description="WD" evidence="3">
    <location>
        <begin position="273"/>
        <end position="314"/>
    </location>
</feature>
<sequence length="444" mass="47523">MSSSSSYELVLTSSTDGPIVAYNASTGAPLTRFLGTRSPRRGLTAAGNHFIAATHVSPDTAAVSIHLYNWHISSVLHRFPAPEFVAPLAATADGVFIFAGGQSGSIHCFSVPLGDVVKSFPVHTKPISCLQLNNDGSLVISGSDDGSITVIPTFQIVESSDSDSSKDLILHHLKKAHSDSVTALSTGIGLCNNSMLVSSSLDSTCKFWNLLEGTLLRTVTFPCSINGVAISSSDSSQYLLFAAGSDGSVYKASIMEAVRKTQNEEVVVKKWNKKNHGVSTEAVVVVNEGKNLVSASEDGSVWMWEIEREEVVMVIKDNDDSSNNGGLIMEGSSSISDMIVVSGIADEHRGDRGKSGGGSGCGGRGFVSSGMLLKEEVMRSMKKIMEVGDVLRVVEEDERRAINMLESAIAMYERLLELILEEALKGTCDDDESDEEQEKEDEDK</sequence>
<evidence type="ECO:0000256" key="2">
    <source>
        <dbReference type="ARBA" id="ARBA00022737"/>
    </source>
</evidence>
<dbReference type="GO" id="GO:0120330">
    <property type="term" value="C:rixosome complex"/>
    <property type="evidence" value="ECO:0007669"/>
    <property type="project" value="TreeGrafter"/>
</dbReference>
<dbReference type="InterPro" id="IPR001680">
    <property type="entry name" value="WD40_rpt"/>
</dbReference>
<accession>A0AAE1JQS6</accession>
<dbReference type="InterPro" id="IPR019775">
    <property type="entry name" value="WD40_repeat_CS"/>
</dbReference>
<comment type="caution">
    <text evidence="4">The sequence shown here is derived from an EMBL/GenBank/DDBJ whole genome shotgun (WGS) entry which is preliminary data.</text>
</comment>
<proteinExistence type="predicted"/>
<organism evidence="4 5">
    <name type="scientific">Acacia crassicarpa</name>
    <name type="common">northern wattle</name>
    <dbReference type="NCBI Taxonomy" id="499986"/>
    <lineage>
        <taxon>Eukaryota</taxon>
        <taxon>Viridiplantae</taxon>
        <taxon>Streptophyta</taxon>
        <taxon>Embryophyta</taxon>
        <taxon>Tracheophyta</taxon>
        <taxon>Spermatophyta</taxon>
        <taxon>Magnoliopsida</taxon>
        <taxon>eudicotyledons</taxon>
        <taxon>Gunneridae</taxon>
        <taxon>Pentapetalae</taxon>
        <taxon>rosids</taxon>
        <taxon>fabids</taxon>
        <taxon>Fabales</taxon>
        <taxon>Fabaceae</taxon>
        <taxon>Caesalpinioideae</taxon>
        <taxon>mimosoid clade</taxon>
        <taxon>Acacieae</taxon>
        <taxon>Acacia</taxon>
    </lineage>
</organism>
<gene>
    <name evidence="4" type="ORF">QN277_008875</name>
</gene>
<dbReference type="PANTHER" id="PTHR18763">
    <property type="entry name" value="WD-REPEAT PROTEIN 18"/>
    <property type="match status" value="1"/>
</dbReference>
<evidence type="ECO:0000313" key="4">
    <source>
        <dbReference type="EMBL" id="KAK4255950.1"/>
    </source>
</evidence>
<dbReference type="GO" id="GO:0006364">
    <property type="term" value="P:rRNA processing"/>
    <property type="evidence" value="ECO:0007669"/>
    <property type="project" value="TreeGrafter"/>
</dbReference>
<feature type="repeat" description="WD" evidence="3">
    <location>
        <begin position="174"/>
        <end position="218"/>
    </location>
</feature>
<keyword evidence="1 3" id="KW-0853">WD repeat</keyword>
<keyword evidence="2" id="KW-0677">Repeat</keyword>
<dbReference type="Pfam" id="PF00400">
    <property type="entry name" value="WD40"/>
    <property type="match status" value="2"/>
</dbReference>
<name>A0AAE1JQS6_9FABA</name>
<feature type="repeat" description="WD" evidence="3">
    <location>
        <begin position="120"/>
        <end position="150"/>
    </location>
</feature>
<reference evidence="4" key="1">
    <citation type="submission" date="2023-10" db="EMBL/GenBank/DDBJ databases">
        <title>Chromosome-level genome of the transformable northern wattle, Acacia crassicarpa.</title>
        <authorList>
            <person name="Massaro I."/>
            <person name="Sinha N.R."/>
            <person name="Poethig S."/>
            <person name="Leichty A.R."/>
        </authorList>
    </citation>
    <scope>NUCLEOTIDE SEQUENCE</scope>
    <source>
        <strain evidence="4">Acra3RX</strain>
        <tissue evidence="4">Leaf</tissue>
    </source>
</reference>